<evidence type="ECO:0000313" key="4">
    <source>
        <dbReference type="Proteomes" id="UP000184147"/>
    </source>
</evidence>
<dbReference type="Pfam" id="PF13239">
    <property type="entry name" value="2TM"/>
    <property type="match status" value="1"/>
</dbReference>
<feature type="transmembrane region" description="Helical" evidence="1">
    <location>
        <begin position="56"/>
        <end position="76"/>
    </location>
</feature>
<dbReference type="RefSeq" id="WP_073365362.1">
    <property type="nucleotide sequence ID" value="NZ_FQVQ01000021.1"/>
</dbReference>
<sequence length="106" mass="12991">MELKHNPQEPFDHDAYQKAKQQVADIRGFYIHFFVYLLVNLFFLVVNLRYSPHHIWFFWPAFGWGIGVLFHGLRVFSFSSSWGKSWEERKIREFMEKEKQQQQKQH</sequence>
<evidence type="ECO:0000256" key="1">
    <source>
        <dbReference type="SAM" id="Phobius"/>
    </source>
</evidence>
<dbReference type="Proteomes" id="UP000184147">
    <property type="component" value="Unassembled WGS sequence"/>
</dbReference>
<keyword evidence="1" id="KW-0472">Membrane</keyword>
<proteinExistence type="predicted"/>
<evidence type="ECO:0000259" key="2">
    <source>
        <dbReference type="Pfam" id="PF13239"/>
    </source>
</evidence>
<evidence type="ECO:0000313" key="3">
    <source>
        <dbReference type="EMBL" id="SHF81742.1"/>
    </source>
</evidence>
<gene>
    <name evidence="3" type="ORF">SAMN05444377_12117</name>
</gene>
<feature type="transmembrane region" description="Helical" evidence="1">
    <location>
        <begin position="29"/>
        <end position="50"/>
    </location>
</feature>
<dbReference type="STRING" id="1124188.SAMN05444377_12117"/>
<accession>A0A1M5ERV3</accession>
<reference evidence="3 4" key="1">
    <citation type="submission" date="2016-11" db="EMBL/GenBank/DDBJ databases">
        <authorList>
            <person name="Jaros S."/>
            <person name="Januszkiewicz K."/>
            <person name="Wedrychowicz H."/>
        </authorList>
    </citation>
    <scope>NUCLEOTIDE SEQUENCE [LARGE SCALE GENOMIC DNA]</scope>
    <source>
        <strain evidence="3 4">DSM 25660</strain>
    </source>
</reference>
<dbReference type="EMBL" id="FQVQ01000021">
    <property type="protein sequence ID" value="SHF81742.1"/>
    <property type="molecule type" value="Genomic_DNA"/>
</dbReference>
<feature type="domain" description="2TM" evidence="2">
    <location>
        <begin position="17"/>
        <end position="96"/>
    </location>
</feature>
<dbReference type="AlphaFoldDB" id="A0A1M5ERV3"/>
<keyword evidence="4" id="KW-1185">Reference proteome</keyword>
<dbReference type="InterPro" id="IPR025698">
    <property type="entry name" value="2TM_dom"/>
</dbReference>
<keyword evidence="1" id="KW-1133">Transmembrane helix</keyword>
<dbReference type="OrthoDB" id="8965954at2"/>
<name>A0A1M5ERV3_9FLAO</name>
<keyword evidence="1" id="KW-0812">Transmembrane</keyword>
<organism evidence="3 4">
    <name type="scientific">Flavobacterium fontis</name>
    <dbReference type="NCBI Taxonomy" id="1124188"/>
    <lineage>
        <taxon>Bacteria</taxon>
        <taxon>Pseudomonadati</taxon>
        <taxon>Bacteroidota</taxon>
        <taxon>Flavobacteriia</taxon>
        <taxon>Flavobacteriales</taxon>
        <taxon>Flavobacteriaceae</taxon>
        <taxon>Flavobacterium</taxon>
    </lineage>
</organism>
<protein>
    <submittedName>
        <fullName evidence="3">2TM domain-containing protein</fullName>
    </submittedName>
</protein>